<reference evidence="2" key="1">
    <citation type="submission" date="2020-07" db="EMBL/GenBank/DDBJ databases">
        <authorList>
            <person name="Pothier F. J."/>
        </authorList>
    </citation>
    <scope>NUCLEOTIDE SEQUENCE</scope>
    <source>
        <strain evidence="2">CFBP 8129</strain>
    </source>
</reference>
<dbReference type="Pfam" id="PF14305">
    <property type="entry name" value="ATPgrasp_TupA"/>
    <property type="match status" value="1"/>
</dbReference>
<feature type="region of interest" description="Disordered" evidence="1">
    <location>
        <begin position="1"/>
        <end position="20"/>
    </location>
</feature>
<name>A0A6V7B8B8_9XANT</name>
<proteinExistence type="predicted"/>
<evidence type="ECO:0000313" key="2">
    <source>
        <dbReference type="EMBL" id="CAD0298483.1"/>
    </source>
</evidence>
<sequence>MTDNTIGLHPQPLGGRGVTGQGWAVMPPSLTSSFGHRRMAALPRVPVPVPTSTPTPAIAPAPGTPSLKRLLRKGARSLLRTLPWRHQDRLHFLHTFGRLPDLYAPKCFNEKILYRKCVHGDYPLYTRLADKFAVRSYVAARIGEAHLVPLLMDSTDPHELLQLPRWRQTVIKANHGAAMVQVVRDEPDAVQKRRIIERCGQWLRIDFSEMVREIHYRDIPPRILVERYIGEAQQVPVDYKFHMFRQADGNFHYVLQVIYGRFDTPKLAMTFFVDNLHTAFHRIRDDGRTPPCAPALLEQALELSKVLASDCDYVRVDWYIQRGKIYFGELTFTPGAGLVTGLARGLDRMMGDMWVQRRMPVEPWFSGEGIRVRVPVR</sequence>
<accession>A0A6V7B8B8</accession>
<organism evidence="2">
    <name type="scientific">Xanthomonas hortorum pv. gardneri</name>
    <dbReference type="NCBI Taxonomy" id="2754056"/>
    <lineage>
        <taxon>Bacteria</taxon>
        <taxon>Pseudomonadati</taxon>
        <taxon>Pseudomonadota</taxon>
        <taxon>Gammaproteobacteria</taxon>
        <taxon>Lysobacterales</taxon>
        <taxon>Lysobacteraceae</taxon>
        <taxon>Xanthomonas</taxon>
    </lineage>
</organism>
<evidence type="ECO:0000256" key="1">
    <source>
        <dbReference type="SAM" id="MobiDB-lite"/>
    </source>
</evidence>
<dbReference type="EMBL" id="LR828253">
    <property type="protein sequence ID" value="CAD0298478.1"/>
    <property type="molecule type" value="Genomic_DNA"/>
</dbReference>
<dbReference type="InterPro" id="IPR029465">
    <property type="entry name" value="ATPgrasp_TupA"/>
</dbReference>
<protein>
    <submittedName>
        <fullName evidence="2">Uncharacterized protein</fullName>
    </submittedName>
</protein>
<dbReference type="EMBL" id="LR828253">
    <property type="protein sequence ID" value="CAD0298483.1"/>
    <property type="molecule type" value="Genomic_DNA"/>
</dbReference>
<gene>
    <name evidence="2" type="ORF">CFBP8129_00740</name>
</gene>
<dbReference type="AlphaFoldDB" id="A0A6V7B8B8"/>